<evidence type="ECO:0000313" key="3">
    <source>
        <dbReference type="Proteomes" id="UP001596378"/>
    </source>
</evidence>
<comment type="caution">
    <text evidence="2">The sequence shown here is derived from an EMBL/GenBank/DDBJ whole genome shotgun (WGS) entry which is preliminary data.</text>
</comment>
<proteinExistence type="predicted"/>
<sequence length="285" mass="32031">MVKFTMLNSMASADFAESLDIQQALGIEVLDLKDSIFGKPLADLTVSEARQAAEMIAARGLSVYCLSTQLFHEPADKGKDAFVRHDLEGVDRAIAIADILQPVCIRLLPAIVRPERPGGHVEQVRKHYPWLPGLYREAVDRIAGSGYRAVMENEYGSLLASPEEILEFFELVDRPGKLHLTYDVQNLWQMGTYPSLEAYRTLRPLISYLHVKGGQEDPVSKKLKWKSSLEDATWPIADIVREAIRDGCSPVICLNPSHGELRDGYDYRNLERRDFVYLRGVASSI</sequence>
<reference evidence="3" key="1">
    <citation type="journal article" date="2019" name="Int. J. Syst. Evol. Microbiol.">
        <title>The Global Catalogue of Microorganisms (GCM) 10K type strain sequencing project: providing services to taxonomists for standard genome sequencing and annotation.</title>
        <authorList>
            <consortium name="The Broad Institute Genomics Platform"/>
            <consortium name="The Broad Institute Genome Sequencing Center for Infectious Disease"/>
            <person name="Wu L."/>
            <person name="Ma J."/>
        </authorList>
    </citation>
    <scope>NUCLEOTIDE SEQUENCE [LARGE SCALE GENOMIC DNA]</scope>
    <source>
        <strain evidence="3">KCTC 12907</strain>
    </source>
</reference>
<gene>
    <name evidence="2" type="ORF">ACFQMJ_22565</name>
</gene>
<organism evidence="2 3">
    <name type="scientific">Cohnella cellulosilytica</name>
    <dbReference type="NCBI Taxonomy" id="986710"/>
    <lineage>
        <taxon>Bacteria</taxon>
        <taxon>Bacillati</taxon>
        <taxon>Bacillota</taxon>
        <taxon>Bacilli</taxon>
        <taxon>Bacillales</taxon>
        <taxon>Paenibacillaceae</taxon>
        <taxon>Cohnella</taxon>
    </lineage>
</organism>
<dbReference type="EMBL" id="JBHTAI010000015">
    <property type="protein sequence ID" value="MFC7151330.1"/>
    <property type="molecule type" value="Genomic_DNA"/>
</dbReference>
<keyword evidence="2" id="KW-0413">Isomerase</keyword>
<evidence type="ECO:0000313" key="2">
    <source>
        <dbReference type="EMBL" id="MFC7151330.1"/>
    </source>
</evidence>
<dbReference type="RefSeq" id="WP_378047864.1">
    <property type="nucleotide sequence ID" value="NZ_JBHMDN010000015.1"/>
</dbReference>
<name>A0ABW2FK60_9BACL</name>
<accession>A0ABW2FK60</accession>
<evidence type="ECO:0000259" key="1">
    <source>
        <dbReference type="Pfam" id="PF01261"/>
    </source>
</evidence>
<dbReference type="InterPro" id="IPR050312">
    <property type="entry name" value="IolE/XylAMocC-like"/>
</dbReference>
<dbReference type="SUPFAM" id="SSF51658">
    <property type="entry name" value="Xylose isomerase-like"/>
    <property type="match status" value="1"/>
</dbReference>
<dbReference type="InterPro" id="IPR036237">
    <property type="entry name" value="Xyl_isomerase-like_sf"/>
</dbReference>
<protein>
    <submittedName>
        <fullName evidence="2">Sugar phosphate isomerase/epimerase family protein</fullName>
    </submittedName>
</protein>
<dbReference type="PANTHER" id="PTHR12110">
    <property type="entry name" value="HYDROXYPYRUVATE ISOMERASE"/>
    <property type="match status" value="1"/>
</dbReference>
<keyword evidence="3" id="KW-1185">Reference proteome</keyword>
<dbReference type="Proteomes" id="UP001596378">
    <property type="component" value="Unassembled WGS sequence"/>
</dbReference>
<dbReference type="Pfam" id="PF01261">
    <property type="entry name" value="AP_endonuc_2"/>
    <property type="match status" value="1"/>
</dbReference>
<dbReference type="InterPro" id="IPR013022">
    <property type="entry name" value="Xyl_isomerase-like_TIM-brl"/>
</dbReference>
<feature type="domain" description="Xylose isomerase-like TIM barrel" evidence="1">
    <location>
        <begin position="35"/>
        <end position="222"/>
    </location>
</feature>
<dbReference type="Gene3D" id="3.20.20.150">
    <property type="entry name" value="Divalent-metal-dependent TIM barrel enzymes"/>
    <property type="match status" value="1"/>
</dbReference>
<dbReference type="GO" id="GO:0016853">
    <property type="term" value="F:isomerase activity"/>
    <property type="evidence" value="ECO:0007669"/>
    <property type="project" value="UniProtKB-KW"/>
</dbReference>